<evidence type="ECO:0000256" key="11">
    <source>
        <dbReference type="ARBA" id="ARBA00022741"/>
    </source>
</evidence>
<evidence type="ECO:0000256" key="6">
    <source>
        <dbReference type="ARBA" id="ARBA00022490"/>
    </source>
</evidence>
<dbReference type="GO" id="GO:0005524">
    <property type="term" value="F:ATP binding"/>
    <property type="evidence" value="ECO:0007669"/>
    <property type="project" value="UniProtKB-KW"/>
</dbReference>
<dbReference type="InParanoid" id="A8NSE1"/>
<feature type="region of interest" description="Disordered" evidence="22">
    <location>
        <begin position="516"/>
        <end position="590"/>
    </location>
</feature>
<evidence type="ECO:0000256" key="14">
    <source>
        <dbReference type="ARBA" id="ARBA00022840"/>
    </source>
</evidence>
<dbReference type="AlphaFoldDB" id="A8NSE1"/>
<feature type="region of interest" description="Disordered" evidence="22">
    <location>
        <begin position="1"/>
        <end position="66"/>
    </location>
</feature>
<evidence type="ECO:0000259" key="23">
    <source>
        <dbReference type="SMART" id="SM00090"/>
    </source>
</evidence>
<reference evidence="24 25" key="1">
    <citation type="journal article" date="2010" name="Proc. Natl. Acad. Sci. U.S.A.">
        <title>Insights into evolution of multicellular fungi from the assembled chromosomes of the mushroom Coprinopsis cinerea (Coprinus cinereus).</title>
        <authorList>
            <person name="Stajich J.E."/>
            <person name="Wilke S.K."/>
            <person name="Ahren D."/>
            <person name="Au C.H."/>
            <person name="Birren B.W."/>
            <person name="Borodovsky M."/>
            <person name="Burns C."/>
            <person name="Canback B."/>
            <person name="Casselton L.A."/>
            <person name="Cheng C.K."/>
            <person name="Deng J."/>
            <person name="Dietrich F.S."/>
            <person name="Fargo D.C."/>
            <person name="Farman M.L."/>
            <person name="Gathman A.C."/>
            <person name="Goldberg J."/>
            <person name="Guigo R."/>
            <person name="Hoegger P.J."/>
            <person name="Hooker J.B."/>
            <person name="Huggins A."/>
            <person name="James T.Y."/>
            <person name="Kamada T."/>
            <person name="Kilaru S."/>
            <person name="Kodira C."/>
            <person name="Kues U."/>
            <person name="Kupfer D."/>
            <person name="Kwan H.S."/>
            <person name="Lomsadze A."/>
            <person name="Li W."/>
            <person name="Lilly W.W."/>
            <person name="Ma L.J."/>
            <person name="Mackey A.J."/>
            <person name="Manning G."/>
            <person name="Martin F."/>
            <person name="Muraguchi H."/>
            <person name="Natvig D.O."/>
            <person name="Palmerini H."/>
            <person name="Ramesh M.A."/>
            <person name="Rehmeyer C.J."/>
            <person name="Roe B.A."/>
            <person name="Shenoy N."/>
            <person name="Stanke M."/>
            <person name="Ter-Hovhannisyan V."/>
            <person name="Tunlid A."/>
            <person name="Velagapudi R."/>
            <person name="Vision T.J."/>
            <person name="Zeng Q."/>
            <person name="Zolan M.E."/>
            <person name="Pukkila P.J."/>
        </authorList>
    </citation>
    <scope>NUCLEOTIDE SEQUENCE [LARGE SCALE GENOMIC DNA]</scope>
    <source>
        <strain evidence="25">Okayama-7 / 130 / ATCC MYA-4618 / FGSC 9003</strain>
    </source>
</reference>
<sequence length="590" mass="66520">MASHEVEPGQFDDAPEEINGRGNVAYIDTVDPSTEPQLDLDDHAWPPSSDEEDEDHDSLLDEDDYYDNTRVEDEDWDIAERDFTKQYNRLRQHVAVKTGNAQGSASATNQSASVAALPAVNIPKAVKAAKPTAAIPAGVAAKDRTTSQLEEYTKKYSSRLAKIDTPFTMGVGVNRKGPSAHANMKDKSDRATNEQVLDPRTRLILFKMIGRGLIHEVNGCVSTGKEANVYHATTPTKDHLALKIYKTSILVFKDRSKYVTGEYRFRRGYSRNPRKMVRLWAEKEMRNLRRLRAAGIESPEPVEVRENVLVMTFVGDRDGWASPRLKDAELTTDQMIPLYSNLLCLIRTMYHDCKLVHADLSEYNILYHEGRLCIIDVSQSVEHDHPSAFDFLRSDIKNVEEFFGKGGVQTLGIRKAFEFVTKEKLSEENEGMSPEEVLQKWLEEQRTSGGGDEVEEEKKAEIAAHEDEVFMKSYIPRTLNEVYDPERDVDRLTRGEGKQLIYAETIGVVAPASAENTAGDKEAAPTYNPSQQTGTDPDKDGEEEEGDEDEDGSEEEDDDEEEDQKRFEKKPRGHRHEDKEAKKVRASSSN</sequence>
<dbReference type="GO" id="GO:0106310">
    <property type="term" value="F:protein serine kinase activity"/>
    <property type="evidence" value="ECO:0007669"/>
    <property type="project" value="RHEA"/>
</dbReference>
<feature type="binding site" evidence="21">
    <location>
        <position position="376"/>
    </location>
    <ligand>
        <name>Mg(2+)</name>
        <dbReference type="ChEBI" id="CHEBI:18420"/>
    </ligand>
</feature>
<dbReference type="CDD" id="cd05147">
    <property type="entry name" value="RIO1_euk"/>
    <property type="match status" value="1"/>
</dbReference>
<dbReference type="InterPro" id="IPR018935">
    <property type="entry name" value="RIO_kinase_CS"/>
</dbReference>
<evidence type="ECO:0000256" key="16">
    <source>
        <dbReference type="ARBA" id="ARBA00047899"/>
    </source>
</evidence>
<accession>A8NSE1</accession>
<dbReference type="GO" id="GO:0004674">
    <property type="term" value="F:protein serine/threonine kinase activity"/>
    <property type="evidence" value="ECO:0007669"/>
    <property type="project" value="UniProtKB-KW"/>
</dbReference>
<dbReference type="eggNOG" id="KOG2270">
    <property type="taxonomic scope" value="Eukaryota"/>
</dbReference>
<organism evidence="24 25">
    <name type="scientific">Coprinopsis cinerea (strain Okayama-7 / 130 / ATCC MYA-4618 / FGSC 9003)</name>
    <name type="common">Inky cap fungus</name>
    <name type="synonym">Hormographiella aspergillata</name>
    <dbReference type="NCBI Taxonomy" id="240176"/>
    <lineage>
        <taxon>Eukaryota</taxon>
        <taxon>Fungi</taxon>
        <taxon>Dikarya</taxon>
        <taxon>Basidiomycota</taxon>
        <taxon>Agaricomycotina</taxon>
        <taxon>Agaricomycetes</taxon>
        <taxon>Agaricomycetidae</taxon>
        <taxon>Agaricales</taxon>
        <taxon>Agaricineae</taxon>
        <taxon>Psathyrellaceae</taxon>
        <taxon>Coprinopsis</taxon>
    </lineage>
</organism>
<dbReference type="Proteomes" id="UP000001861">
    <property type="component" value="Unassembled WGS sequence"/>
</dbReference>
<feature type="active site" description="4-aspartylphosphate intermediate" evidence="19">
    <location>
        <position position="376"/>
    </location>
</feature>
<keyword evidence="10" id="KW-0479">Metal-binding</keyword>
<evidence type="ECO:0000256" key="5">
    <source>
        <dbReference type="ARBA" id="ARBA00016038"/>
    </source>
</evidence>
<comment type="catalytic activity">
    <reaction evidence="16 18">
        <text>L-threonyl-[protein] + ATP = O-phospho-L-threonyl-[protein] + ADP + H(+)</text>
        <dbReference type="Rhea" id="RHEA:46608"/>
        <dbReference type="Rhea" id="RHEA-COMP:11060"/>
        <dbReference type="Rhea" id="RHEA-COMP:11605"/>
        <dbReference type="ChEBI" id="CHEBI:15378"/>
        <dbReference type="ChEBI" id="CHEBI:30013"/>
        <dbReference type="ChEBI" id="CHEBI:30616"/>
        <dbReference type="ChEBI" id="CHEBI:61977"/>
        <dbReference type="ChEBI" id="CHEBI:456216"/>
        <dbReference type="EC" id="2.7.11.1"/>
    </reaction>
</comment>
<feature type="binding site" evidence="20">
    <location>
        <position position="243"/>
    </location>
    <ligand>
        <name>ATP</name>
        <dbReference type="ChEBI" id="CHEBI:30616"/>
    </ligand>
</feature>
<keyword evidence="15" id="KW-0460">Magnesium</keyword>
<dbReference type="InterPro" id="IPR018934">
    <property type="entry name" value="RIO_dom"/>
</dbReference>
<dbReference type="GO" id="GO:0042254">
    <property type="term" value="P:ribosome biogenesis"/>
    <property type="evidence" value="ECO:0007669"/>
    <property type="project" value="UniProtKB-KW"/>
</dbReference>
<comment type="cofactor">
    <cofactor evidence="1 21">
        <name>Mg(2+)</name>
        <dbReference type="ChEBI" id="CHEBI:18420"/>
    </cofactor>
</comment>
<dbReference type="STRING" id="240176.A8NSE1"/>
<dbReference type="VEuPathDB" id="FungiDB:CC1G_04984"/>
<dbReference type="FunFam" id="3.30.200.20:FF:000148">
    <property type="entry name" value="Serine/threonine-protein kinase RIO1"/>
    <property type="match status" value="1"/>
</dbReference>
<evidence type="ECO:0000256" key="12">
    <source>
        <dbReference type="ARBA" id="ARBA00022777"/>
    </source>
</evidence>
<feature type="compositionally biased region" description="Acidic residues" evidence="22">
    <location>
        <begin position="539"/>
        <end position="562"/>
    </location>
</feature>
<dbReference type="GO" id="GO:0046872">
    <property type="term" value="F:metal ion binding"/>
    <property type="evidence" value="ECO:0007669"/>
    <property type="project" value="UniProtKB-KW"/>
</dbReference>
<evidence type="ECO:0000256" key="17">
    <source>
        <dbReference type="ARBA" id="ARBA00048679"/>
    </source>
</evidence>
<comment type="caution">
    <text evidence="24">The sequence shown here is derived from an EMBL/GenBank/DDBJ whole genome shotgun (WGS) entry which is preliminary data.</text>
</comment>
<feature type="compositionally biased region" description="Acidic residues" evidence="22">
    <location>
        <begin position="49"/>
        <end position="66"/>
    </location>
</feature>
<evidence type="ECO:0000256" key="15">
    <source>
        <dbReference type="ARBA" id="ARBA00022842"/>
    </source>
</evidence>
<evidence type="ECO:0000256" key="19">
    <source>
        <dbReference type="PIRSR" id="PIRSR038147-1"/>
    </source>
</evidence>
<evidence type="ECO:0000256" key="8">
    <source>
        <dbReference type="ARBA" id="ARBA00022527"/>
    </source>
</evidence>
<evidence type="ECO:0000256" key="18">
    <source>
        <dbReference type="PIRNR" id="PIRNR038147"/>
    </source>
</evidence>
<keyword evidence="6" id="KW-0963">Cytoplasm</keyword>
<keyword evidence="7" id="KW-0690">Ribosome biogenesis</keyword>
<dbReference type="GO" id="GO:0016787">
    <property type="term" value="F:hydrolase activity"/>
    <property type="evidence" value="ECO:0007669"/>
    <property type="project" value="UniProtKB-KW"/>
</dbReference>
<evidence type="ECO:0000256" key="2">
    <source>
        <dbReference type="ARBA" id="ARBA00004496"/>
    </source>
</evidence>
<dbReference type="EC" id="2.7.11.1" evidence="4 18"/>
<keyword evidence="11 18" id="KW-0547">Nucleotide-binding</keyword>
<dbReference type="HOGENOM" id="CLU_018693_4_0_1"/>
<dbReference type="PANTHER" id="PTHR45723">
    <property type="entry name" value="SERINE/THREONINE-PROTEIN KINASE RIO1"/>
    <property type="match status" value="1"/>
</dbReference>
<dbReference type="Gene3D" id="3.30.200.20">
    <property type="entry name" value="Phosphorylase Kinase, domain 1"/>
    <property type="match status" value="1"/>
</dbReference>
<proteinExistence type="inferred from homology"/>
<dbReference type="GO" id="GO:0005737">
    <property type="term" value="C:cytoplasm"/>
    <property type="evidence" value="ECO:0007669"/>
    <property type="project" value="UniProtKB-SubCell"/>
</dbReference>
<comment type="similarity">
    <text evidence="3 18">Belongs to the protein kinase superfamily. RIO-type Ser/Thr kinase family.</text>
</comment>
<dbReference type="InterPro" id="IPR051272">
    <property type="entry name" value="RIO-type_Ser/Thr_kinase"/>
</dbReference>
<dbReference type="RefSeq" id="XP_001835991.2">
    <property type="nucleotide sequence ID" value="XM_001835939.2"/>
</dbReference>
<dbReference type="Pfam" id="PF01163">
    <property type="entry name" value="RIO1"/>
    <property type="match status" value="1"/>
</dbReference>
<protein>
    <recommendedName>
        <fullName evidence="5 18">Serine/threonine-protein kinase RIO1</fullName>
        <ecNumber evidence="4 18">2.7.11.1</ecNumber>
    </recommendedName>
</protein>
<dbReference type="InterPro" id="IPR017407">
    <property type="entry name" value="Ser/Thr_kinase_Rio1"/>
</dbReference>
<keyword evidence="12 18" id="KW-0418">Kinase</keyword>
<evidence type="ECO:0000256" key="1">
    <source>
        <dbReference type="ARBA" id="ARBA00001946"/>
    </source>
</evidence>
<evidence type="ECO:0000256" key="20">
    <source>
        <dbReference type="PIRSR" id="PIRSR038147-2"/>
    </source>
</evidence>
<dbReference type="PIRSF" id="PIRSF038147">
    <property type="entry name" value="Ser/Thr_PK_RIO1"/>
    <property type="match status" value="1"/>
</dbReference>
<evidence type="ECO:0000256" key="13">
    <source>
        <dbReference type="ARBA" id="ARBA00022801"/>
    </source>
</evidence>
<dbReference type="OrthoDB" id="205248at2759"/>
<feature type="region of interest" description="Disordered" evidence="22">
    <location>
        <begin position="172"/>
        <end position="193"/>
    </location>
</feature>
<dbReference type="Gene3D" id="1.10.510.10">
    <property type="entry name" value="Transferase(Phosphotransferase) domain 1"/>
    <property type="match status" value="1"/>
</dbReference>
<evidence type="ECO:0000256" key="9">
    <source>
        <dbReference type="ARBA" id="ARBA00022679"/>
    </source>
</evidence>
<feature type="binding site" evidence="20">
    <location>
        <position position="312"/>
    </location>
    <ligand>
        <name>ATP</name>
        <dbReference type="ChEBI" id="CHEBI:30616"/>
    </ligand>
</feature>
<gene>
    <name evidence="24" type="ORF">CC1G_04984</name>
</gene>
<evidence type="ECO:0000313" key="25">
    <source>
        <dbReference type="Proteomes" id="UP000001861"/>
    </source>
</evidence>
<dbReference type="InterPro" id="IPR011009">
    <property type="entry name" value="Kinase-like_dom_sf"/>
</dbReference>
<feature type="domain" description="RIO kinase" evidence="23">
    <location>
        <begin position="186"/>
        <end position="422"/>
    </location>
</feature>
<dbReference type="PROSITE" id="PS01245">
    <property type="entry name" value="RIO1"/>
    <property type="match status" value="1"/>
</dbReference>
<evidence type="ECO:0000256" key="4">
    <source>
        <dbReference type="ARBA" id="ARBA00012513"/>
    </source>
</evidence>
<dbReference type="KEGG" id="cci:CC1G_04984"/>
<keyword evidence="25" id="KW-1185">Reference proteome</keyword>
<evidence type="ECO:0000313" key="24">
    <source>
        <dbReference type="EMBL" id="EAU85767.2"/>
    </source>
</evidence>
<dbReference type="InterPro" id="IPR000687">
    <property type="entry name" value="RIO_kinase"/>
</dbReference>
<dbReference type="SUPFAM" id="SSF56112">
    <property type="entry name" value="Protein kinase-like (PK-like)"/>
    <property type="match status" value="1"/>
</dbReference>
<feature type="compositionally biased region" description="Basic and acidic residues" evidence="22">
    <location>
        <begin position="183"/>
        <end position="193"/>
    </location>
</feature>
<feature type="binding site" evidence="21">
    <location>
        <position position="364"/>
    </location>
    <ligand>
        <name>Mg(2+)</name>
        <dbReference type="ChEBI" id="CHEBI:18420"/>
    </ligand>
</feature>
<dbReference type="OMA" id="DKDGWAS"/>
<keyword evidence="9 18" id="KW-0808">Transferase</keyword>
<dbReference type="FunCoup" id="A8NSE1">
    <property type="interactions" value="816"/>
</dbReference>
<keyword evidence="13" id="KW-0378">Hydrolase</keyword>
<dbReference type="GeneID" id="6012531"/>
<keyword evidence="8 18" id="KW-0723">Serine/threonine-protein kinase</keyword>
<evidence type="ECO:0000256" key="22">
    <source>
        <dbReference type="SAM" id="MobiDB-lite"/>
    </source>
</evidence>
<keyword evidence="14 18" id="KW-0067">ATP-binding</keyword>
<name>A8NSE1_COPC7</name>
<evidence type="ECO:0000256" key="3">
    <source>
        <dbReference type="ARBA" id="ARBA00009196"/>
    </source>
</evidence>
<evidence type="ECO:0000256" key="21">
    <source>
        <dbReference type="PIRSR" id="PIRSR038147-3"/>
    </source>
</evidence>
<evidence type="ECO:0000256" key="10">
    <source>
        <dbReference type="ARBA" id="ARBA00022723"/>
    </source>
</evidence>
<dbReference type="EMBL" id="AACS02000008">
    <property type="protein sequence ID" value="EAU85767.2"/>
    <property type="molecule type" value="Genomic_DNA"/>
</dbReference>
<comment type="subcellular location">
    <subcellularLocation>
        <location evidence="2">Cytoplasm</location>
    </subcellularLocation>
</comment>
<dbReference type="SMART" id="SM00090">
    <property type="entry name" value="RIO"/>
    <property type="match status" value="1"/>
</dbReference>
<feature type="active site" description="Proton acceptor" evidence="19">
    <location>
        <position position="359"/>
    </location>
</feature>
<comment type="catalytic activity">
    <reaction evidence="17 18">
        <text>L-seryl-[protein] + ATP = O-phospho-L-seryl-[protein] + ADP + H(+)</text>
        <dbReference type="Rhea" id="RHEA:17989"/>
        <dbReference type="Rhea" id="RHEA-COMP:9863"/>
        <dbReference type="Rhea" id="RHEA-COMP:11604"/>
        <dbReference type="ChEBI" id="CHEBI:15378"/>
        <dbReference type="ChEBI" id="CHEBI:29999"/>
        <dbReference type="ChEBI" id="CHEBI:30616"/>
        <dbReference type="ChEBI" id="CHEBI:83421"/>
        <dbReference type="ChEBI" id="CHEBI:456216"/>
        <dbReference type="EC" id="2.7.11.1"/>
    </reaction>
</comment>
<evidence type="ECO:0000256" key="7">
    <source>
        <dbReference type="ARBA" id="ARBA00022517"/>
    </source>
</evidence>